<reference evidence="1" key="1">
    <citation type="submission" date="2020-09" db="EMBL/GenBank/DDBJ databases">
        <title>Genome-Enabled Discovery of Anthraquinone Biosynthesis in Senna tora.</title>
        <authorList>
            <person name="Kang S.-H."/>
            <person name="Pandey R.P."/>
            <person name="Lee C.-M."/>
            <person name="Sim J.-S."/>
            <person name="Jeong J.-T."/>
            <person name="Choi B.-S."/>
            <person name="Jung M."/>
            <person name="Ginzburg D."/>
            <person name="Zhao K."/>
            <person name="Won S.Y."/>
            <person name="Oh T.-J."/>
            <person name="Yu Y."/>
            <person name="Kim N.-H."/>
            <person name="Lee O.R."/>
            <person name="Lee T.-H."/>
            <person name="Bashyal P."/>
            <person name="Kim T.-S."/>
            <person name="Lee W.-H."/>
            <person name="Kawkins C."/>
            <person name="Kim C.-K."/>
            <person name="Kim J.S."/>
            <person name="Ahn B.O."/>
            <person name="Rhee S.Y."/>
            <person name="Sohng J.K."/>
        </authorList>
    </citation>
    <scope>NUCLEOTIDE SEQUENCE</scope>
    <source>
        <tissue evidence="1">Leaf</tissue>
    </source>
</reference>
<dbReference type="Proteomes" id="UP000634136">
    <property type="component" value="Unassembled WGS sequence"/>
</dbReference>
<dbReference type="EMBL" id="JAAIUW010000009">
    <property type="protein sequence ID" value="KAF7816153.1"/>
    <property type="molecule type" value="Genomic_DNA"/>
</dbReference>
<proteinExistence type="predicted"/>
<dbReference type="AlphaFoldDB" id="A0A834WCL6"/>
<accession>A0A834WCL6</accession>
<name>A0A834WCL6_9FABA</name>
<keyword evidence="2" id="KW-1185">Reference proteome</keyword>
<comment type="caution">
    <text evidence="1">The sequence shown here is derived from an EMBL/GenBank/DDBJ whole genome shotgun (WGS) entry which is preliminary data.</text>
</comment>
<protein>
    <submittedName>
        <fullName evidence="1">Uncharacterized protein</fullName>
    </submittedName>
</protein>
<organism evidence="1 2">
    <name type="scientific">Senna tora</name>
    <dbReference type="NCBI Taxonomy" id="362788"/>
    <lineage>
        <taxon>Eukaryota</taxon>
        <taxon>Viridiplantae</taxon>
        <taxon>Streptophyta</taxon>
        <taxon>Embryophyta</taxon>
        <taxon>Tracheophyta</taxon>
        <taxon>Spermatophyta</taxon>
        <taxon>Magnoliopsida</taxon>
        <taxon>eudicotyledons</taxon>
        <taxon>Gunneridae</taxon>
        <taxon>Pentapetalae</taxon>
        <taxon>rosids</taxon>
        <taxon>fabids</taxon>
        <taxon>Fabales</taxon>
        <taxon>Fabaceae</taxon>
        <taxon>Caesalpinioideae</taxon>
        <taxon>Cassia clade</taxon>
        <taxon>Senna</taxon>
    </lineage>
</organism>
<gene>
    <name evidence="1" type="ORF">G2W53_030122</name>
</gene>
<sequence>MDVSGVATTAIGKCCKGVSATKWSKHLCCISARACLGTGTKPRVFRSPGVRNTRVVTSGC</sequence>
<evidence type="ECO:0000313" key="1">
    <source>
        <dbReference type="EMBL" id="KAF7816153.1"/>
    </source>
</evidence>
<evidence type="ECO:0000313" key="2">
    <source>
        <dbReference type="Proteomes" id="UP000634136"/>
    </source>
</evidence>